<evidence type="ECO:0000259" key="1">
    <source>
        <dbReference type="PROSITE" id="PS51340"/>
    </source>
</evidence>
<dbReference type="GO" id="GO:0030170">
    <property type="term" value="F:pyridoxal phosphate binding"/>
    <property type="evidence" value="ECO:0007669"/>
    <property type="project" value="InterPro"/>
</dbReference>
<dbReference type="Proteomes" id="UP000546200">
    <property type="component" value="Unassembled WGS sequence"/>
</dbReference>
<proteinExistence type="predicted"/>
<dbReference type="GO" id="GO:0030151">
    <property type="term" value="F:molybdenum ion binding"/>
    <property type="evidence" value="ECO:0007669"/>
    <property type="project" value="InterPro"/>
</dbReference>
<gene>
    <name evidence="2" type="ORF">FHS94_000815</name>
</gene>
<organism evidence="2 3">
    <name type="scientific">Sphingomonas aerophila</name>
    <dbReference type="NCBI Taxonomy" id="1344948"/>
    <lineage>
        <taxon>Bacteria</taxon>
        <taxon>Pseudomonadati</taxon>
        <taxon>Pseudomonadota</taxon>
        <taxon>Alphaproteobacteria</taxon>
        <taxon>Sphingomonadales</taxon>
        <taxon>Sphingomonadaceae</taxon>
        <taxon>Sphingomonas</taxon>
    </lineage>
</organism>
<dbReference type="PANTHER" id="PTHR36930:SF1">
    <property type="entry name" value="MOSC DOMAIN-CONTAINING PROTEIN"/>
    <property type="match status" value="1"/>
</dbReference>
<evidence type="ECO:0000313" key="2">
    <source>
        <dbReference type="EMBL" id="MBB5713992.1"/>
    </source>
</evidence>
<dbReference type="InterPro" id="IPR052716">
    <property type="entry name" value="MOSC_domain"/>
</dbReference>
<dbReference type="AlphaFoldDB" id="A0A7W9EUT7"/>
<dbReference type="PROSITE" id="PS51340">
    <property type="entry name" value="MOSC"/>
    <property type="match status" value="1"/>
</dbReference>
<sequence>MNAPSRLLTGEAPLGDTLTGVLAGIARHAYPKAPMEVLTEATVTVEAGITGDFRGAVKPGGKGRRQVTLMERGDWDAAMRELGHSLPWQERRVNLLVDHLDLPQVPGALIRVGADVVLEVTVECDPCHRMDRIIPGLFAALMPDWRAGACTRVKQGGRIAVGDLIRIEIP</sequence>
<comment type="caution">
    <text evidence="2">The sequence shown here is derived from an EMBL/GenBank/DDBJ whole genome shotgun (WGS) entry which is preliminary data.</text>
</comment>
<dbReference type="SUPFAM" id="SSF50800">
    <property type="entry name" value="PK beta-barrel domain-like"/>
    <property type="match status" value="1"/>
</dbReference>
<dbReference type="InterPro" id="IPR011037">
    <property type="entry name" value="Pyrv_Knase-like_insert_dom_sf"/>
</dbReference>
<protein>
    <submittedName>
        <fullName evidence="2">MOSC domain-containing protein YiiM</fullName>
    </submittedName>
</protein>
<evidence type="ECO:0000313" key="3">
    <source>
        <dbReference type="Proteomes" id="UP000546200"/>
    </source>
</evidence>
<dbReference type="PANTHER" id="PTHR36930">
    <property type="entry name" value="METAL-SULFUR CLUSTER BIOSYNTHESIS PROTEINS YUAD-RELATED"/>
    <property type="match status" value="1"/>
</dbReference>
<keyword evidence="3" id="KW-1185">Reference proteome</keyword>
<dbReference type="EMBL" id="JACIJK010000002">
    <property type="protein sequence ID" value="MBB5713992.1"/>
    <property type="molecule type" value="Genomic_DNA"/>
</dbReference>
<feature type="domain" description="MOSC" evidence="1">
    <location>
        <begin position="35"/>
        <end position="168"/>
    </location>
</feature>
<accession>A0A7W9EUT7</accession>
<dbReference type="Pfam" id="PF03473">
    <property type="entry name" value="MOSC"/>
    <property type="match status" value="1"/>
</dbReference>
<dbReference type="Gene3D" id="2.40.33.20">
    <property type="entry name" value="PK beta-barrel domain-like"/>
    <property type="match status" value="1"/>
</dbReference>
<reference evidence="2 3" key="1">
    <citation type="submission" date="2020-08" db="EMBL/GenBank/DDBJ databases">
        <title>Genomic Encyclopedia of Type Strains, Phase IV (KMG-IV): sequencing the most valuable type-strain genomes for metagenomic binning, comparative biology and taxonomic classification.</title>
        <authorList>
            <person name="Goeker M."/>
        </authorList>
    </citation>
    <scope>NUCLEOTIDE SEQUENCE [LARGE SCALE GENOMIC DNA]</scope>
    <source>
        <strain evidence="2 3">DSM 100044</strain>
    </source>
</reference>
<name>A0A7W9EUT7_9SPHN</name>
<dbReference type="InterPro" id="IPR005302">
    <property type="entry name" value="MoCF_Sase_C"/>
</dbReference>
<dbReference type="GO" id="GO:0003824">
    <property type="term" value="F:catalytic activity"/>
    <property type="evidence" value="ECO:0007669"/>
    <property type="project" value="InterPro"/>
</dbReference>